<sequence length="462" mass="53103">MVLIDKIKDFFGSKKDGGIMSGDKMWFETEIDKIRYADRIRRVKKIDSYLAREHKVLERPDFQFKGHTYETAKIVLQTLKSIVKFHSSFICGEPVSITGDKEFVSALNKIYRKGDYIEADLKIARDLISYADAFEYVYLDEDNKIRSKIIKNTDAYPLYDAEGKYYCFVENWTDSDTRLSYSNVYYPDRVEIYRGRELVDTKENLTGLPIWYSSLDKTKYDNFGDPFLLDLIPIMDSVENLLSKLDDAVTTLSMNPFGVVSGQRIKSEIPKDIVGVTLNLEDGGSFNYANATMDKDSIKLELDYLIQQFYAVACVPSSILGQSNVANVSETSITMLYQQTSNFNRQFITEMTKGFMQRMEYIRKLMEIQGQTVTDEVFDSINFLFNVSKPVDNEANMNNMKIQYDCGAISKQTIIDKSPYTTDTALELQRLQDEAKVSQEIEELTPVPDTKTEEIVIDDENN</sequence>
<organism evidence="1">
    <name type="scientific">Podoviridae sp. ctxqo3</name>
    <dbReference type="NCBI Taxonomy" id="2827755"/>
    <lineage>
        <taxon>Viruses</taxon>
        <taxon>Duplodnaviria</taxon>
        <taxon>Heunggongvirae</taxon>
        <taxon>Uroviricota</taxon>
        <taxon>Caudoviricetes</taxon>
    </lineage>
</organism>
<proteinExistence type="predicted"/>
<protein>
    <submittedName>
        <fullName evidence="1">Portal protein</fullName>
    </submittedName>
</protein>
<accession>A0A8S5SZH8</accession>
<name>A0A8S5SZH8_9CAUD</name>
<reference evidence="1" key="1">
    <citation type="journal article" date="2021" name="Proc. Natl. Acad. Sci. U.S.A.">
        <title>A Catalog of Tens of Thousands of Viruses from Human Metagenomes Reveals Hidden Associations with Chronic Diseases.</title>
        <authorList>
            <person name="Tisza M.J."/>
            <person name="Buck C.B."/>
        </authorList>
    </citation>
    <scope>NUCLEOTIDE SEQUENCE</scope>
    <source>
        <strain evidence="1">Ctxqo3</strain>
    </source>
</reference>
<dbReference type="Pfam" id="PF05133">
    <property type="entry name" value="SPP1_portal"/>
    <property type="match status" value="1"/>
</dbReference>
<dbReference type="InterPro" id="IPR021145">
    <property type="entry name" value="Portal_protein_SPP1_Gp6-like"/>
</dbReference>
<evidence type="ECO:0000313" key="1">
    <source>
        <dbReference type="EMBL" id="DAF56195.1"/>
    </source>
</evidence>
<dbReference type="EMBL" id="BK032710">
    <property type="protein sequence ID" value="DAF56195.1"/>
    <property type="molecule type" value="Genomic_DNA"/>
</dbReference>